<accession>A0AA86V497</accession>
<dbReference type="EMBL" id="CAXDID020000054">
    <property type="protein sequence ID" value="CAL6006862.1"/>
    <property type="molecule type" value="Genomic_DNA"/>
</dbReference>
<feature type="region of interest" description="Disordered" evidence="1">
    <location>
        <begin position="581"/>
        <end position="600"/>
    </location>
</feature>
<keyword evidence="4" id="KW-1185">Reference proteome</keyword>
<sequence>MTNKNLKYYQDPELNNIIQQMEKLVNNTTNKHIIDSQFNAAQSKLQTSKTDHPLEKILAERHLKKLKKENKNNKPAELHKILHENKEKYFNPYEITTMYQIGAFLKQPLYKVVKELVLQFYEMICRKFDSDRLEICRQYHKKLLIDVRHHSIEESFQFKQFLDIVADIQRDQRLLNYFIDQTNQLLVLKYAPTMEQIASKVLSESQQSQKISYDSLKQSILDQKSSEINEFFVQNGCEIQDEIKHVEQLMLIKQTQMQLNNQLFKYALQLRQSSNNILKEFSNIILSGTKEQYFKIFKNNCIKYASVVFDQPSPVQKDKNINRSKLSQSNNDLRLSQLEKEPLKLTRKTRTSKIIQQLKNDSMEPEVTLSRQGSSRKILIFPADMSFQFEEENDEPQLSSKMSKLSLDVVEPRQSISSLLSLKAMLTFQTSNLRDKLTTKQNILRRMQDLTLNHLDTKILDIQNTFQIMQLDFEYRFNNLRRIRDLRAGTNFNSRKVQFYEKVHSQLLIKLQQVDLSGIYQQRKQLKALSAQIPLQMLKISKLQLRKVLLKQIHTKQLKVNSLQITRSAQQPVQLVNNSELLQNGNKRSKSKNAEPEKRS</sequence>
<reference evidence="2" key="1">
    <citation type="submission" date="2023-06" db="EMBL/GenBank/DDBJ databases">
        <authorList>
            <person name="Kurt Z."/>
        </authorList>
    </citation>
    <scope>NUCLEOTIDE SEQUENCE</scope>
</reference>
<evidence type="ECO:0000313" key="4">
    <source>
        <dbReference type="Proteomes" id="UP001642409"/>
    </source>
</evidence>
<evidence type="ECO:0000313" key="3">
    <source>
        <dbReference type="EMBL" id="CAL6006862.1"/>
    </source>
</evidence>
<dbReference type="AlphaFoldDB" id="A0AA86V497"/>
<organism evidence="2">
    <name type="scientific">Hexamita inflata</name>
    <dbReference type="NCBI Taxonomy" id="28002"/>
    <lineage>
        <taxon>Eukaryota</taxon>
        <taxon>Metamonada</taxon>
        <taxon>Diplomonadida</taxon>
        <taxon>Hexamitidae</taxon>
        <taxon>Hexamitinae</taxon>
        <taxon>Hexamita</taxon>
    </lineage>
</organism>
<evidence type="ECO:0000313" key="2">
    <source>
        <dbReference type="EMBL" id="CAI9975926.1"/>
    </source>
</evidence>
<name>A0AA86V497_9EUKA</name>
<comment type="caution">
    <text evidence="2">The sequence shown here is derived from an EMBL/GenBank/DDBJ whole genome shotgun (WGS) entry which is preliminary data.</text>
</comment>
<protein>
    <submittedName>
        <fullName evidence="3">Hypothetical_protein</fullName>
    </submittedName>
</protein>
<dbReference type="EMBL" id="CATOUU010001170">
    <property type="protein sequence ID" value="CAI9975926.1"/>
    <property type="molecule type" value="Genomic_DNA"/>
</dbReference>
<gene>
    <name evidence="3" type="ORF">HINF_LOCUS20366</name>
    <name evidence="2" type="ORF">HINF_LOCUS63571</name>
</gene>
<dbReference type="Proteomes" id="UP001642409">
    <property type="component" value="Unassembled WGS sequence"/>
</dbReference>
<reference evidence="3 4" key="2">
    <citation type="submission" date="2024-07" db="EMBL/GenBank/DDBJ databases">
        <authorList>
            <person name="Akdeniz Z."/>
        </authorList>
    </citation>
    <scope>NUCLEOTIDE SEQUENCE [LARGE SCALE GENOMIC DNA]</scope>
</reference>
<proteinExistence type="predicted"/>
<evidence type="ECO:0000256" key="1">
    <source>
        <dbReference type="SAM" id="MobiDB-lite"/>
    </source>
</evidence>